<dbReference type="PROSITE" id="PS50928">
    <property type="entry name" value="ABC_TM1"/>
    <property type="match status" value="1"/>
</dbReference>
<proteinExistence type="inferred from homology"/>
<evidence type="ECO:0000313" key="10">
    <source>
        <dbReference type="Proteomes" id="UP001203004"/>
    </source>
</evidence>
<evidence type="ECO:0000256" key="5">
    <source>
        <dbReference type="ARBA" id="ARBA00022989"/>
    </source>
</evidence>
<dbReference type="PANTHER" id="PTHR30043:SF1">
    <property type="entry name" value="ABC TRANSPORT SYSTEM PERMEASE PROTEIN P69"/>
    <property type="match status" value="1"/>
</dbReference>
<feature type="domain" description="ABC transmembrane type-1" evidence="8">
    <location>
        <begin position="70"/>
        <end position="253"/>
    </location>
</feature>
<organism evidence="9 10">
    <name type="scientific">Sporolactobacillus mangiferae</name>
    <dbReference type="NCBI Taxonomy" id="2940498"/>
    <lineage>
        <taxon>Bacteria</taxon>
        <taxon>Bacillati</taxon>
        <taxon>Bacillota</taxon>
        <taxon>Bacilli</taxon>
        <taxon>Bacillales</taxon>
        <taxon>Sporolactobacillaceae</taxon>
        <taxon>Sporolactobacillus</taxon>
    </lineage>
</organism>
<evidence type="ECO:0000256" key="1">
    <source>
        <dbReference type="ARBA" id="ARBA00004651"/>
    </source>
</evidence>
<comment type="similarity">
    <text evidence="7">Belongs to the binding-protein-dependent transport system permease family.</text>
</comment>
<keyword evidence="2 7" id="KW-0813">Transport</keyword>
<evidence type="ECO:0000256" key="7">
    <source>
        <dbReference type="RuleBase" id="RU363032"/>
    </source>
</evidence>
<dbReference type="EMBL" id="JAMAST010000010">
    <property type="protein sequence ID" value="MCL1632155.1"/>
    <property type="molecule type" value="Genomic_DNA"/>
</dbReference>
<dbReference type="Pfam" id="PF00528">
    <property type="entry name" value="BPD_transp_1"/>
    <property type="match status" value="1"/>
</dbReference>
<evidence type="ECO:0000256" key="3">
    <source>
        <dbReference type="ARBA" id="ARBA00022475"/>
    </source>
</evidence>
<feature type="transmembrane region" description="Helical" evidence="7">
    <location>
        <begin position="12"/>
        <end position="33"/>
    </location>
</feature>
<protein>
    <submittedName>
        <fullName evidence="9">ABC transporter permease subunit</fullName>
    </submittedName>
</protein>
<dbReference type="RefSeq" id="WP_249101530.1">
    <property type="nucleotide sequence ID" value="NZ_JAMAST010000010.1"/>
</dbReference>
<name>A0ABT0MCW4_9BACL</name>
<dbReference type="Proteomes" id="UP001203004">
    <property type="component" value="Unassembled WGS sequence"/>
</dbReference>
<evidence type="ECO:0000256" key="4">
    <source>
        <dbReference type="ARBA" id="ARBA00022692"/>
    </source>
</evidence>
<dbReference type="InterPro" id="IPR035906">
    <property type="entry name" value="MetI-like_sf"/>
</dbReference>
<evidence type="ECO:0000259" key="8">
    <source>
        <dbReference type="PROSITE" id="PS50928"/>
    </source>
</evidence>
<dbReference type="SUPFAM" id="SSF161098">
    <property type="entry name" value="MetI-like"/>
    <property type="match status" value="1"/>
</dbReference>
<accession>A0ABT0MCW4</accession>
<feature type="transmembrane region" description="Helical" evidence="7">
    <location>
        <begin position="207"/>
        <end position="226"/>
    </location>
</feature>
<gene>
    <name evidence="9" type="ORF">M3N64_09385</name>
</gene>
<dbReference type="InterPro" id="IPR000515">
    <property type="entry name" value="MetI-like"/>
</dbReference>
<evidence type="ECO:0000313" key="9">
    <source>
        <dbReference type="EMBL" id="MCL1632155.1"/>
    </source>
</evidence>
<comment type="subcellular location">
    <subcellularLocation>
        <location evidence="1 7">Cell membrane</location>
        <topology evidence="1 7">Multi-pass membrane protein</topology>
    </subcellularLocation>
</comment>
<reference evidence="9 10" key="1">
    <citation type="submission" date="2022-05" db="EMBL/GenBank/DDBJ databases">
        <title>Sporolactobacillus sp nov CPB3-1, isolated from tree bark (Mangifera indica L.).</title>
        <authorList>
            <person name="Phuengjayaem S."/>
            <person name="Tanasupawat S."/>
        </authorList>
    </citation>
    <scope>NUCLEOTIDE SEQUENCE [LARGE SCALE GENOMIC DNA]</scope>
    <source>
        <strain evidence="9 10">CPB3-1</strain>
    </source>
</reference>
<dbReference type="PANTHER" id="PTHR30043">
    <property type="entry name" value="PHOSPHONATES TRANSPORT SYSTEM PERMEASE PROTEIN"/>
    <property type="match status" value="1"/>
</dbReference>
<evidence type="ECO:0000256" key="6">
    <source>
        <dbReference type="ARBA" id="ARBA00023136"/>
    </source>
</evidence>
<keyword evidence="3" id="KW-1003">Cell membrane</keyword>
<keyword evidence="5 7" id="KW-1133">Transmembrane helix</keyword>
<feature type="transmembrane region" description="Helical" evidence="7">
    <location>
        <begin position="176"/>
        <end position="200"/>
    </location>
</feature>
<keyword evidence="10" id="KW-1185">Reference proteome</keyword>
<feature type="transmembrane region" description="Helical" evidence="7">
    <location>
        <begin position="232"/>
        <end position="249"/>
    </location>
</feature>
<comment type="caution">
    <text evidence="9">The sequence shown here is derived from an EMBL/GenBank/DDBJ whole genome shotgun (WGS) entry which is preliminary data.</text>
</comment>
<keyword evidence="4 7" id="KW-0812">Transmembrane</keyword>
<keyword evidence="6 7" id="KW-0472">Membrane</keyword>
<evidence type="ECO:0000256" key="2">
    <source>
        <dbReference type="ARBA" id="ARBA00022448"/>
    </source>
</evidence>
<dbReference type="Gene3D" id="1.10.3720.10">
    <property type="entry name" value="MetI-like"/>
    <property type="match status" value="1"/>
</dbReference>
<sequence length="261" mass="28510">MSQTYFLTKRLRSLVVLGVIVLVCFGSSVLTQFNLSQGIAAIPKAIVWGFSNFYPTADSLAYLSDIWAKMQETLLVSIAAAVVAAIFAFIFAILGSRITKVSNFLAVLSRAFANLSRNIDVSVWSIVLLLTFGQTSLTGFFALFIASFGFLTRAFMETIDESGTDPVEALKSAGAGYVPTIFQAVVPSSISQIMSWILFMIETNIRAATLVGILTGSGIGYIFDLYYKRMDYHAASLVVVVIVISILLIEQLSNYVRRAML</sequence>
<feature type="transmembrane region" description="Helical" evidence="7">
    <location>
        <begin position="75"/>
        <end position="95"/>
    </location>
</feature>